<dbReference type="InterPro" id="IPR035992">
    <property type="entry name" value="Ricin_B-like_lectins"/>
</dbReference>
<dbReference type="EMBL" id="CP021780">
    <property type="protein sequence ID" value="ASA20252.1"/>
    <property type="molecule type" value="Genomic_DNA"/>
</dbReference>
<protein>
    <recommendedName>
        <fullName evidence="1">Ricin B lectin domain-containing protein</fullName>
    </recommendedName>
</protein>
<dbReference type="InterPro" id="IPR000772">
    <property type="entry name" value="Ricin_B_lectin"/>
</dbReference>
<proteinExistence type="predicted"/>
<dbReference type="KEGG" id="pdh:B9T62_05215"/>
<dbReference type="SMART" id="SM00458">
    <property type="entry name" value="RICIN"/>
    <property type="match status" value="1"/>
</dbReference>
<dbReference type="PROSITE" id="PS50231">
    <property type="entry name" value="RICIN_B_LECTIN"/>
    <property type="match status" value="1"/>
</dbReference>
<gene>
    <name evidence="2" type="ORF">B9T62_05215</name>
</gene>
<reference evidence="2 3" key="1">
    <citation type="submission" date="2017-06" db="EMBL/GenBank/DDBJ databases">
        <title>Complete genome sequence of Paenibacillus donghaensis KCTC 13049T isolated from East Sea sediment, South Korea.</title>
        <authorList>
            <person name="Jung B.K."/>
            <person name="Hong S.-J."/>
            <person name="Shin J.-H."/>
        </authorList>
    </citation>
    <scope>NUCLEOTIDE SEQUENCE [LARGE SCALE GENOMIC DNA]</scope>
    <source>
        <strain evidence="2 3">KCTC 13049</strain>
    </source>
</reference>
<dbReference type="CDD" id="cd00161">
    <property type="entry name" value="beta-trefoil_Ricin-like"/>
    <property type="match status" value="1"/>
</dbReference>
<dbReference type="Gene3D" id="2.80.10.50">
    <property type="match status" value="2"/>
</dbReference>
<dbReference type="SUPFAM" id="SSF50370">
    <property type="entry name" value="Ricin B-like lectins"/>
    <property type="match status" value="1"/>
</dbReference>
<evidence type="ECO:0000313" key="2">
    <source>
        <dbReference type="EMBL" id="ASA20252.1"/>
    </source>
</evidence>
<sequence>MIPNQNQFYKIVNKKNDLVADYGYPETGKPVTLWPWHGEDNQRWMFVPLNDNYYAIVNKKNGLVADYGYPETGKPVTLWPWHGGDNQQWFLHDLEGGYQKISNKKNGLVADYGYPETGKPMTLWPWHGGDNQRWLPEAVESFTLPSVQTYPVPAVPQYTNINEVLPNQTQIVTTHYTLATCIAVDDPHYNDQQKIKTNPYYLYVKKQYWKKVESHVLAPKESYKYTMTSGMTQEDQNTVSKTVSHTIGVDAGFQFGKEGRFNVAASLSYQYTEQLETTVSHTTIQMTETTQEHSIINDENYNVAWSKYILVSEYSVQRSDGTLVSKPWTVTDHNTTQSSYYPLETTLLDK</sequence>
<evidence type="ECO:0000313" key="3">
    <source>
        <dbReference type="Proteomes" id="UP000249890"/>
    </source>
</evidence>
<dbReference type="InterPro" id="IPR008872">
    <property type="entry name" value="Toxin_P42"/>
</dbReference>
<dbReference type="Pfam" id="PF00652">
    <property type="entry name" value="Ricin_B_lectin"/>
    <property type="match status" value="1"/>
</dbReference>
<dbReference type="Pfam" id="PF05431">
    <property type="entry name" value="Toxin_10"/>
    <property type="match status" value="1"/>
</dbReference>
<feature type="domain" description="Ricin B lectin" evidence="1">
    <location>
        <begin position="6"/>
        <end position="137"/>
    </location>
</feature>
<accession>A0A2Z2KHD0</accession>
<dbReference type="OrthoDB" id="2576162at2"/>
<dbReference type="GO" id="GO:0090729">
    <property type="term" value="F:toxin activity"/>
    <property type="evidence" value="ECO:0007669"/>
    <property type="project" value="InterPro"/>
</dbReference>
<dbReference type="AlphaFoldDB" id="A0A2Z2KHD0"/>
<keyword evidence="3" id="KW-1185">Reference proteome</keyword>
<name>A0A2Z2KHD0_9BACL</name>
<dbReference type="RefSeq" id="WP_087914274.1">
    <property type="nucleotide sequence ID" value="NZ_CP021780.1"/>
</dbReference>
<organism evidence="2 3">
    <name type="scientific">Paenibacillus donghaensis</name>
    <dbReference type="NCBI Taxonomy" id="414771"/>
    <lineage>
        <taxon>Bacteria</taxon>
        <taxon>Bacillati</taxon>
        <taxon>Bacillota</taxon>
        <taxon>Bacilli</taxon>
        <taxon>Bacillales</taxon>
        <taxon>Paenibacillaceae</taxon>
        <taxon>Paenibacillus</taxon>
    </lineage>
</organism>
<evidence type="ECO:0000259" key="1">
    <source>
        <dbReference type="SMART" id="SM00458"/>
    </source>
</evidence>
<dbReference type="Proteomes" id="UP000249890">
    <property type="component" value="Chromosome"/>
</dbReference>